<dbReference type="PANTHER" id="PTHR38788:SF3">
    <property type="entry name" value="CLR5 DOMAIN-CONTAINING PROTEIN"/>
    <property type="match status" value="1"/>
</dbReference>
<feature type="region of interest" description="Disordered" evidence="1">
    <location>
        <begin position="109"/>
        <end position="195"/>
    </location>
</feature>
<dbReference type="InterPro" id="IPR056669">
    <property type="entry name" value="DUF7767"/>
</dbReference>
<evidence type="ECO:0000256" key="1">
    <source>
        <dbReference type="SAM" id="MobiDB-lite"/>
    </source>
</evidence>
<feature type="compositionally biased region" description="Low complexity" evidence="1">
    <location>
        <begin position="150"/>
        <end position="164"/>
    </location>
</feature>
<dbReference type="Pfam" id="PF14420">
    <property type="entry name" value="Clr5"/>
    <property type="match status" value="1"/>
</dbReference>
<dbReference type="Pfam" id="PF24465">
    <property type="entry name" value="Tri-helical"/>
    <property type="match status" value="2"/>
</dbReference>
<organism evidence="5 6">
    <name type="scientific">Trichoderma longibrachiatum ATCC 18648</name>
    <dbReference type="NCBI Taxonomy" id="983965"/>
    <lineage>
        <taxon>Eukaryota</taxon>
        <taxon>Fungi</taxon>
        <taxon>Dikarya</taxon>
        <taxon>Ascomycota</taxon>
        <taxon>Pezizomycotina</taxon>
        <taxon>Sordariomycetes</taxon>
        <taxon>Hypocreomycetidae</taxon>
        <taxon>Hypocreales</taxon>
        <taxon>Hypocreaceae</taxon>
        <taxon>Trichoderma</taxon>
    </lineage>
</organism>
<name>A0A2T4BVW1_TRILO</name>
<dbReference type="OrthoDB" id="4115389at2759"/>
<dbReference type="AlphaFoldDB" id="A0A2T4BVW1"/>
<feature type="compositionally biased region" description="Basic and acidic residues" evidence="1">
    <location>
        <begin position="113"/>
        <end position="123"/>
    </location>
</feature>
<keyword evidence="6" id="KW-1185">Reference proteome</keyword>
<feature type="domain" description="Tri-helical" evidence="3">
    <location>
        <begin position="202"/>
        <end position="283"/>
    </location>
</feature>
<evidence type="ECO:0000259" key="4">
    <source>
        <dbReference type="Pfam" id="PF24962"/>
    </source>
</evidence>
<dbReference type="STRING" id="983965.A0A2T4BVW1"/>
<proteinExistence type="predicted"/>
<feature type="domain" description="DUF7767" evidence="4">
    <location>
        <begin position="587"/>
        <end position="675"/>
    </location>
</feature>
<dbReference type="EMBL" id="KZ679138">
    <property type="protein sequence ID" value="PTB73450.1"/>
    <property type="molecule type" value="Genomic_DNA"/>
</dbReference>
<protein>
    <submittedName>
        <fullName evidence="5">Uncharacterized protein</fullName>
    </submittedName>
</protein>
<evidence type="ECO:0000313" key="5">
    <source>
        <dbReference type="EMBL" id="PTB73450.1"/>
    </source>
</evidence>
<dbReference type="PANTHER" id="PTHR38788">
    <property type="entry name" value="CLR5 DOMAIN-CONTAINING PROTEIN"/>
    <property type="match status" value="1"/>
</dbReference>
<accession>A0A2T4BVW1</accession>
<dbReference type="Pfam" id="PF24962">
    <property type="entry name" value="DUF7767"/>
    <property type="match status" value="1"/>
</dbReference>
<sequence length="678" mass="75362">MGYRWEEHRETCYRLYIEQGWPLERIMAYLQSSAGFTPSRRAFQDQFRRWDFPPKLKSHEPDGSLVARVRELWEMNLSQRGMTQVLRQEGFQVTSADVARLRGRIGLQMRGPNVDKSRPDLHGEPQPLETEDSGGSIDVPFPLRPGGGESMSRTISTQSSSSSSLFFRDTEPSTDTKKRRSGRKDTPGTTARYPSEMTLDDARRKLGLDKAAYRSLRDVFTRVCAALNVSRKMDEPDKWESAKTRLMHDLPMLYEKLCTPRDELEMKQVALDAICKDVAKSKRYTESKMTQMEAKMALRINPQEAREMRLVLTELLEAFGFANKPDGTLAPTPTPQQWDELKGLWGQRSGPVRRILGEIRSGQGEGSKKAKALDSLARDILKRLRDNRPDRHSRKLQQIDQTSTETHQTLADPPRSIDSLPEPRSSAGSTDLGHPLPTATTQPYAEGLQARDDDDANPLLGTQMDPELHLPATAFHDAPEGQFTSSYAASMLSSDSGAMSHSHSHYLPEAPLNPHNFTWPRPQHSPVPPPPQPIYTPTVTSNVPPPPTVEQPLLFPADVHGGLLAEAYAAQPPSAPMPPHGSSAPTPGEVTVYLVSHPSSIYRVETPFWVDVIGSQTMGGVQQAIANRFPGAACLNVYGVFTHNGGESIPLNDDYDLTGYLSSVKPPMLSVQLVHELP</sequence>
<feature type="domain" description="Clr5" evidence="2">
    <location>
        <begin position="2"/>
        <end position="53"/>
    </location>
</feature>
<gene>
    <name evidence="5" type="ORF">M440DRAFT_1404458</name>
</gene>
<feature type="domain" description="Tri-helical" evidence="3">
    <location>
        <begin position="294"/>
        <end position="387"/>
    </location>
</feature>
<feature type="region of interest" description="Disordered" evidence="1">
    <location>
        <begin position="383"/>
        <end position="441"/>
    </location>
</feature>
<evidence type="ECO:0000313" key="6">
    <source>
        <dbReference type="Proteomes" id="UP000240760"/>
    </source>
</evidence>
<dbReference type="InterPro" id="IPR057940">
    <property type="entry name" value="Tri-helical_dom"/>
</dbReference>
<dbReference type="Proteomes" id="UP000240760">
    <property type="component" value="Unassembled WGS sequence"/>
</dbReference>
<evidence type="ECO:0000259" key="3">
    <source>
        <dbReference type="Pfam" id="PF24465"/>
    </source>
</evidence>
<reference evidence="5 6" key="1">
    <citation type="submission" date="2016-07" db="EMBL/GenBank/DDBJ databases">
        <title>Multiple horizontal gene transfer events from other fungi enriched the ability of initially mycotrophic Trichoderma (Ascomycota) to feed on dead plant biomass.</title>
        <authorList>
            <consortium name="DOE Joint Genome Institute"/>
            <person name="Aerts A."/>
            <person name="Atanasova L."/>
            <person name="Chenthamara K."/>
            <person name="Zhang J."/>
            <person name="Grujic M."/>
            <person name="Henrissat B."/>
            <person name="Kuo A."/>
            <person name="Salamov A."/>
            <person name="Lipzen A."/>
            <person name="Labutti K."/>
            <person name="Barry K."/>
            <person name="Miao Y."/>
            <person name="Rahimi M.J."/>
            <person name="Shen Q."/>
            <person name="Grigoriev I.V."/>
            <person name="Kubicek C.P."/>
            <person name="Druzhinina I.S."/>
        </authorList>
    </citation>
    <scope>NUCLEOTIDE SEQUENCE [LARGE SCALE GENOMIC DNA]</scope>
    <source>
        <strain evidence="5 6">ATCC 18648</strain>
    </source>
</reference>
<dbReference type="InterPro" id="IPR025676">
    <property type="entry name" value="Clr5_dom"/>
</dbReference>
<feature type="compositionally biased region" description="Polar residues" evidence="1">
    <location>
        <begin position="396"/>
        <end position="409"/>
    </location>
</feature>
<evidence type="ECO:0000259" key="2">
    <source>
        <dbReference type="Pfam" id="PF14420"/>
    </source>
</evidence>